<evidence type="ECO:0000313" key="1">
    <source>
        <dbReference type="EMBL" id="AIF77140.1"/>
    </source>
</evidence>
<geneLocation type="plasmid" evidence="1">
    <name>pMS32-1</name>
</geneLocation>
<keyword evidence="1" id="KW-0614">Plasmid</keyword>
<organism evidence="1">
    <name type="scientific">Acinetobacter pittii</name>
    <name type="common">Acinetobacter genomosp. 3</name>
    <dbReference type="NCBI Taxonomy" id="48296"/>
    <lineage>
        <taxon>Bacteria</taxon>
        <taxon>Pseudomonadati</taxon>
        <taxon>Pseudomonadota</taxon>
        <taxon>Gammaproteobacteria</taxon>
        <taxon>Moraxellales</taxon>
        <taxon>Moraxellaceae</taxon>
        <taxon>Acinetobacter</taxon>
        <taxon>Acinetobacter calcoaceticus/baumannii complex</taxon>
    </lineage>
</organism>
<name>A0A075M8T7_ACIPI</name>
<sequence length="40" mass="4578">MPCRRHPSIGLYFAAEQADKKMYENKQKIKSALKLVAEAI</sequence>
<reference evidence="1" key="1">
    <citation type="submission" date="2014-03" db="EMBL/GenBank/DDBJ databases">
        <authorList>
            <person name="Huang T.-W."/>
            <person name="Lai J.-F."/>
            <person name="Liao T.-L."/>
            <person name="Lin A.-C."/>
            <person name="Chen Y.-T."/>
            <person name="Tsai S.-F."/>
            <person name="Lauderdale T.-L."/>
        </authorList>
    </citation>
    <scope>NUCLEOTIDE SEQUENCE</scope>
    <source>
        <strain evidence="1">MS32</strain>
        <plasmid evidence="1">pMS32-1</plasmid>
    </source>
</reference>
<dbReference type="AlphaFoldDB" id="A0A075M8T7"/>
<accession>A0A075M8T7</accession>
<dbReference type="EMBL" id="KJ616405">
    <property type="protein sequence ID" value="AIF77140.1"/>
    <property type="molecule type" value="Genomic_DNA"/>
</dbReference>
<proteinExistence type="predicted"/>
<protein>
    <submittedName>
        <fullName evidence="1">Uncharacterized protein</fullName>
    </submittedName>
</protein>